<dbReference type="InterPro" id="IPR021899">
    <property type="entry name" value="DUF3511"/>
</dbReference>
<evidence type="ECO:0000313" key="3">
    <source>
        <dbReference type="Proteomes" id="UP001153076"/>
    </source>
</evidence>
<dbReference type="Proteomes" id="UP001153076">
    <property type="component" value="Unassembled WGS sequence"/>
</dbReference>
<sequence>MAEYRSKSCGDGRMEIENYYGGGGANGWGRNPSSNANGELGCYSASYAPSAATHQQQQAPVPRELTKGKSANGSISSKAAWCFTNPELQRKKRVASYKAYTVEACVWPSLSNLAEKFQFCGHVVSLCHIPQCNVGDYEMAMDEKGPNIIPLLDLKCVYIIYIIDLKIVAFGVEK</sequence>
<dbReference type="OrthoDB" id="1655903at2759"/>
<evidence type="ECO:0000256" key="1">
    <source>
        <dbReference type="SAM" id="MobiDB-lite"/>
    </source>
</evidence>
<dbReference type="Pfam" id="PF12023">
    <property type="entry name" value="DUF3511"/>
    <property type="match status" value="1"/>
</dbReference>
<dbReference type="PANTHER" id="PTHR33193:SF62">
    <property type="entry name" value="FAMILY ABC TRANSPORTER, PUTATIVE (DUF3511)-RELATED"/>
    <property type="match status" value="1"/>
</dbReference>
<comment type="caution">
    <text evidence="2">The sequence shown here is derived from an EMBL/GenBank/DDBJ whole genome shotgun (WGS) entry which is preliminary data.</text>
</comment>
<reference evidence="2" key="1">
    <citation type="submission" date="2022-04" db="EMBL/GenBank/DDBJ databases">
        <title>Carnegiea gigantea Genome sequencing and assembly v2.</title>
        <authorList>
            <person name="Copetti D."/>
            <person name="Sanderson M.J."/>
            <person name="Burquez A."/>
            <person name="Wojciechowski M.F."/>
        </authorList>
    </citation>
    <scope>NUCLEOTIDE SEQUENCE</scope>
    <source>
        <strain evidence="2">SGP5-SGP5p</strain>
        <tissue evidence="2">Aerial part</tissue>
    </source>
</reference>
<dbReference type="PANTHER" id="PTHR33193">
    <property type="entry name" value="DOMAIN PROTEIN, PUTATIVE (DUF3511)-RELATED"/>
    <property type="match status" value="1"/>
</dbReference>
<dbReference type="AlphaFoldDB" id="A0A9Q1GNC7"/>
<organism evidence="2 3">
    <name type="scientific">Carnegiea gigantea</name>
    <dbReference type="NCBI Taxonomy" id="171969"/>
    <lineage>
        <taxon>Eukaryota</taxon>
        <taxon>Viridiplantae</taxon>
        <taxon>Streptophyta</taxon>
        <taxon>Embryophyta</taxon>
        <taxon>Tracheophyta</taxon>
        <taxon>Spermatophyta</taxon>
        <taxon>Magnoliopsida</taxon>
        <taxon>eudicotyledons</taxon>
        <taxon>Gunneridae</taxon>
        <taxon>Pentapetalae</taxon>
        <taxon>Caryophyllales</taxon>
        <taxon>Cactineae</taxon>
        <taxon>Cactaceae</taxon>
        <taxon>Cactoideae</taxon>
        <taxon>Echinocereeae</taxon>
        <taxon>Carnegiea</taxon>
    </lineage>
</organism>
<keyword evidence="3" id="KW-1185">Reference proteome</keyword>
<name>A0A9Q1GNC7_9CARY</name>
<proteinExistence type="predicted"/>
<gene>
    <name evidence="2" type="ORF">Cgig2_030608</name>
</gene>
<protein>
    <submittedName>
        <fullName evidence="2">Uncharacterized protein</fullName>
    </submittedName>
</protein>
<evidence type="ECO:0000313" key="2">
    <source>
        <dbReference type="EMBL" id="KAJ8423911.1"/>
    </source>
</evidence>
<accession>A0A9Q1GNC7</accession>
<feature type="region of interest" description="Disordered" evidence="1">
    <location>
        <begin position="53"/>
        <end position="72"/>
    </location>
</feature>
<dbReference type="EMBL" id="JAKOGI010001829">
    <property type="protein sequence ID" value="KAJ8423911.1"/>
    <property type="molecule type" value="Genomic_DNA"/>
</dbReference>